<dbReference type="InterPro" id="IPR025312">
    <property type="entry name" value="DUF4216"/>
</dbReference>
<comment type="caution">
    <text evidence="2">The sequence shown here is derived from an EMBL/GenBank/DDBJ whole genome shotgun (WGS) entry which is preliminary data.</text>
</comment>
<dbReference type="PANTHER" id="PTHR48258">
    <property type="entry name" value="DUF4218 DOMAIN-CONTAINING PROTEIN-RELATED"/>
    <property type="match status" value="1"/>
</dbReference>
<proteinExistence type="predicted"/>
<gene>
    <name evidence="2" type="ORF">MERR_LOCUS29551</name>
</gene>
<name>A0A6D2JSE0_9BRAS</name>
<keyword evidence="3" id="KW-1185">Reference proteome</keyword>
<dbReference type="EMBL" id="CACVBM020001266">
    <property type="protein sequence ID" value="CAA7042316.1"/>
    <property type="molecule type" value="Genomic_DNA"/>
</dbReference>
<evidence type="ECO:0000313" key="3">
    <source>
        <dbReference type="Proteomes" id="UP000467841"/>
    </source>
</evidence>
<evidence type="ECO:0000259" key="1">
    <source>
        <dbReference type="Pfam" id="PF13952"/>
    </source>
</evidence>
<dbReference type="Pfam" id="PF13952">
    <property type="entry name" value="DUF4216"/>
    <property type="match status" value="1"/>
</dbReference>
<dbReference type="Proteomes" id="UP000467841">
    <property type="component" value="Unassembled WGS sequence"/>
</dbReference>
<dbReference type="PANTHER" id="PTHR48258:SF3">
    <property type="entry name" value="FK506-BINDING PROTEIN 4-LIKE ISOFORM X1"/>
    <property type="match status" value="1"/>
</dbReference>
<evidence type="ECO:0000313" key="2">
    <source>
        <dbReference type="EMBL" id="CAA7042316.1"/>
    </source>
</evidence>
<dbReference type="OrthoDB" id="1931794at2759"/>
<organism evidence="2 3">
    <name type="scientific">Microthlaspi erraticum</name>
    <dbReference type="NCBI Taxonomy" id="1685480"/>
    <lineage>
        <taxon>Eukaryota</taxon>
        <taxon>Viridiplantae</taxon>
        <taxon>Streptophyta</taxon>
        <taxon>Embryophyta</taxon>
        <taxon>Tracheophyta</taxon>
        <taxon>Spermatophyta</taxon>
        <taxon>Magnoliopsida</taxon>
        <taxon>eudicotyledons</taxon>
        <taxon>Gunneridae</taxon>
        <taxon>Pentapetalae</taxon>
        <taxon>rosids</taxon>
        <taxon>malvids</taxon>
        <taxon>Brassicales</taxon>
        <taxon>Brassicaceae</taxon>
        <taxon>Coluteocarpeae</taxon>
        <taxon>Microthlaspi</taxon>
    </lineage>
</organism>
<protein>
    <recommendedName>
        <fullName evidence="1">DUF4216 domain-containing protein</fullName>
    </recommendedName>
</protein>
<reference evidence="2" key="1">
    <citation type="submission" date="2020-01" db="EMBL/GenBank/DDBJ databases">
        <authorList>
            <person name="Mishra B."/>
        </authorList>
    </citation>
    <scope>NUCLEOTIDE SEQUENCE [LARGE SCALE GENOMIC DNA]</scope>
</reference>
<sequence length="143" mass="16553">MCRSSAKDTSQVADFVSYYGKVLDIILMDYNVFYIPLFRCHWAVKGNGVRVEDGFTLVNLNQSQVTFLKDPYILASQAKQVFYSRENETSSWYIALRCPTRKFNEEDYEYLPLDIEPLSSVVDMEIEQDDVPYARTDCDGIDV</sequence>
<dbReference type="AlphaFoldDB" id="A0A6D2JSE0"/>
<accession>A0A6D2JSE0</accession>
<feature type="domain" description="DUF4216" evidence="1">
    <location>
        <begin position="29"/>
        <end position="94"/>
    </location>
</feature>